<evidence type="ECO:0000259" key="2">
    <source>
        <dbReference type="SMART" id="SM00829"/>
    </source>
</evidence>
<dbReference type="SUPFAM" id="SSF51735">
    <property type="entry name" value="NAD(P)-binding Rossmann-fold domains"/>
    <property type="match status" value="1"/>
</dbReference>
<name>A0AA47AEA9_RHORH</name>
<dbReference type="InterPro" id="IPR045010">
    <property type="entry name" value="MDR_fam"/>
</dbReference>
<dbReference type="SUPFAM" id="SSF50129">
    <property type="entry name" value="GroES-like"/>
    <property type="match status" value="1"/>
</dbReference>
<protein>
    <submittedName>
        <fullName evidence="3">NADP-dependent oxidoreductase</fullName>
    </submittedName>
</protein>
<keyword evidence="1" id="KW-0560">Oxidoreductase</keyword>
<dbReference type="InterPro" id="IPR011032">
    <property type="entry name" value="GroES-like_sf"/>
</dbReference>
<dbReference type="PANTHER" id="PTHR43205">
    <property type="entry name" value="PROSTAGLANDIN REDUCTASE"/>
    <property type="match status" value="1"/>
</dbReference>
<dbReference type="Proteomes" id="UP001162740">
    <property type="component" value="Plasmid pGD02.2.2"/>
</dbReference>
<dbReference type="Pfam" id="PF16884">
    <property type="entry name" value="ADH_N_2"/>
    <property type="match status" value="1"/>
</dbReference>
<dbReference type="PANTHER" id="PTHR43205:SF7">
    <property type="entry name" value="PROSTAGLANDIN REDUCTASE 1"/>
    <property type="match status" value="1"/>
</dbReference>
<organism evidence="3 4">
    <name type="scientific">Rhodococcus rhodochrous</name>
    <dbReference type="NCBI Taxonomy" id="1829"/>
    <lineage>
        <taxon>Bacteria</taxon>
        <taxon>Bacillati</taxon>
        <taxon>Actinomycetota</taxon>
        <taxon>Actinomycetes</taxon>
        <taxon>Mycobacteriales</taxon>
        <taxon>Nocardiaceae</taxon>
        <taxon>Rhodococcus</taxon>
    </lineage>
</organism>
<dbReference type="Gene3D" id="3.40.50.720">
    <property type="entry name" value="NAD(P)-binding Rossmann-like Domain"/>
    <property type="match status" value="1"/>
</dbReference>
<evidence type="ECO:0000313" key="3">
    <source>
        <dbReference type="EMBL" id="UZF48531.1"/>
    </source>
</evidence>
<gene>
    <name evidence="3" type="ORF">KUM34_029640</name>
</gene>
<reference evidence="3 4" key="1">
    <citation type="journal article" date="2021" name="Front. Microbiol.">
        <title>Bacterial Transformation of Aromatic Monomers in Softwood Black Liquor.</title>
        <authorList>
            <person name="Navas L.E."/>
            <person name="Dexter G."/>
            <person name="Liu J."/>
            <person name="Levy-Booth D."/>
            <person name="Cho M."/>
            <person name="Jang S.K."/>
            <person name="Mansfield S.D."/>
            <person name="Renneckar S."/>
            <person name="Mohn W.W."/>
            <person name="Eltis L.D."/>
        </authorList>
    </citation>
    <scope>NUCLEOTIDE SEQUENCE [LARGE SCALE GENOMIC DNA]</scope>
    <source>
        <strain evidence="3 4">GD02</strain>
    </source>
</reference>
<feature type="domain" description="Enoyl reductase (ER)" evidence="2">
    <location>
        <begin position="9"/>
        <end position="327"/>
    </location>
</feature>
<dbReference type="AlphaFoldDB" id="A0AA47AEA9"/>
<proteinExistence type="predicted"/>
<dbReference type="Gene3D" id="3.90.180.10">
    <property type="entry name" value="Medium-chain alcohol dehydrogenases, catalytic domain"/>
    <property type="match status" value="1"/>
</dbReference>
<dbReference type="SMART" id="SM00829">
    <property type="entry name" value="PKS_ER"/>
    <property type="match status" value="1"/>
</dbReference>
<geneLocation type="plasmid" evidence="3 4">
    <name>pGD02.2.2</name>
</geneLocation>
<accession>A0AA47AEA9</accession>
<dbReference type="InterPro" id="IPR020843">
    <property type="entry name" value="ER"/>
</dbReference>
<sequence>MDCESGFDRHLRSSCFRLTEDPIPSAPDGKIVVRTLLMSLDPTNLNWLKLDPRLQAIPFGVGDPMIGVSIGVVVESRSSTYTVGDFVTGMWGWRRFDVVDPLFVRSTKPATEMSFEQQLAIFSHVGRAAAGGMTLVGDIKPTDAVLVSGAAGAIGSLAAQIAKAHGCRVVGIAGGPDKCDYLLDELKLDGAIDYKNEDLREAIPRHFPQGIDLFFDNVGGEGLDAVLTNMATGCRIVVCGAMSQYDISDTSNLYGVKNLPMLIFRSARLQGFVADFGSHNEVVDRMLDDLALSGRLVTRTHVVEGFDKVPDALTLLLTEKNNGKLMAQI</sequence>
<dbReference type="EMBL" id="CP083976">
    <property type="protein sequence ID" value="UZF48531.1"/>
    <property type="molecule type" value="Genomic_DNA"/>
</dbReference>
<dbReference type="InterPro" id="IPR036291">
    <property type="entry name" value="NAD(P)-bd_dom_sf"/>
</dbReference>
<dbReference type="InterPro" id="IPR041694">
    <property type="entry name" value="ADH_N_2"/>
</dbReference>
<dbReference type="InterPro" id="IPR013149">
    <property type="entry name" value="ADH-like_C"/>
</dbReference>
<dbReference type="CDD" id="cd05288">
    <property type="entry name" value="PGDH"/>
    <property type="match status" value="1"/>
</dbReference>
<dbReference type="GO" id="GO:0016628">
    <property type="term" value="F:oxidoreductase activity, acting on the CH-CH group of donors, NAD or NADP as acceptor"/>
    <property type="evidence" value="ECO:0007669"/>
    <property type="project" value="InterPro"/>
</dbReference>
<evidence type="ECO:0000313" key="4">
    <source>
        <dbReference type="Proteomes" id="UP001162740"/>
    </source>
</evidence>
<dbReference type="Pfam" id="PF00107">
    <property type="entry name" value="ADH_zinc_N"/>
    <property type="match status" value="1"/>
</dbReference>
<evidence type="ECO:0000256" key="1">
    <source>
        <dbReference type="ARBA" id="ARBA00023002"/>
    </source>
</evidence>
<keyword evidence="3" id="KW-0614">Plasmid</keyword>
<dbReference type="RefSeq" id="WP_229582099.1">
    <property type="nucleotide sequence ID" value="NZ_CP083976.1"/>
</dbReference>